<sequence length="57" mass="6302">MIDVSLISAEDFVPFSRIHAGLSNDRAAGHLIWDCGYHMMRPWVARSMQACILGASP</sequence>
<name>A0A2P9ASP8_9HYPH</name>
<proteinExistence type="predicted"/>
<reference evidence="2" key="1">
    <citation type="submission" date="2016-12" db="EMBL/GenBank/DDBJ databases">
        <authorList>
            <person name="Brunel B."/>
        </authorList>
    </citation>
    <scope>NUCLEOTIDE SEQUENCE [LARGE SCALE GENOMIC DNA]</scope>
</reference>
<protein>
    <submittedName>
        <fullName evidence="1">Uncharacterized protein</fullName>
    </submittedName>
</protein>
<dbReference type="AlphaFoldDB" id="A0A2P9ASP8"/>
<organism evidence="1 2">
    <name type="scientific">Mesorhizobium delmotii</name>
    <dbReference type="NCBI Taxonomy" id="1631247"/>
    <lineage>
        <taxon>Bacteria</taxon>
        <taxon>Pseudomonadati</taxon>
        <taxon>Pseudomonadota</taxon>
        <taxon>Alphaproteobacteria</taxon>
        <taxon>Hyphomicrobiales</taxon>
        <taxon>Phyllobacteriaceae</taxon>
        <taxon>Mesorhizobium</taxon>
    </lineage>
</organism>
<dbReference type="EMBL" id="FUIG01000046">
    <property type="protein sequence ID" value="SJM34198.1"/>
    <property type="molecule type" value="Genomic_DNA"/>
</dbReference>
<gene>
    <name evidence="1" type="ORF">BQ8482_380381</name>
</gene>
<accession>A0A2P9ASP8</accession>
<evidence type="ECO:0000313" key="2">
    <source>
        <dbReference type="Proteomes" id="UP000245698"/>
    </source>
</evidence>
<evidence type="ECO:0000313" key="1">
    <source>
        <dbReference type="EMBL" id="SJM34198.1"/>
    </source>
</evidence>
<dbReference type="Proteomes" id="UP000245698">
    <property type="component" value="Unassembled WGS sequence"/>
</dbReference>
<keyword evidence="2" id="KW-1185">Reference proteome</keyword>